<evidence type="ECO:0000313" key="1">
    <source>
        <dbReference type="EMBL" id="MPC09205.1"/>
    </source>
</evidence>
<keyword evidence="2" id="KW-1185">Reference proteome</keyword>
<sequence>MTAPPPNVLLAWTKAGSEITRLPQANTSNVENTGRGEVILMRCRSGEVLGEVYPTVVQEVFCSLVVALTATDFQKAGSLLNTSA</sequence>
<gene>
    <name evidence="1" type="ORF">E2C01_001808</name>
</gene>
<comment type="caution">
    <text evidence="1">The sequence shown here is derived from an EMBL/GenBank/DDBJ whole genome shotgun (WGS) entry which is preliminary data.</text>
</comment>
<reference evidence="1 2" key="1">
    <citation type="submission" date="2019-05" db="EMBL/GenBank/DDBJ databases">
        <title>Another draft genome of Portunus trituberculatus and its Hox gene families provides insights of decapod evolution.</title>
        <authorList>
            <person name="Jeong J.-H."/>
            <person name="Song I."/>
            <person name="Kim S."/>
            <person name="Choi T."/>
            <person name="Kim D."/>
            <person name="Ryu S."/>
            <person name="Kim W."/>
        </authorList>
    </citation>
    <scope>NUCLEOTIDE SEQUENCE [LARGE SCALE GENOMIC DNA]</scope>
    <source>
        <tissue evidence="1">Muscle</tissue>
    </source>
</reference>
<dbReference type="EMBL" id="VSRR010000059">
    <property type="protein sequence ID" value="MPC09205.1"/>
    <property type="molecule type" value="Genomic_DNA"/>
</dbReference>
<name>A0A5B7CIW2_PORTR</name>
<proteinExistence type="predicted"/>
<accession>A0A5B7CIW2</accession>
<evidence type="ECO:0000313" key="2">
    <source>
        <dbReference type="Proteomes" id="UP000324222"/>
    </source>
</evidence>
<protein>
    <submittedName>
        <fullName evidence="1">Uncharacterized protein</fullName>
    </submittedName>
</protein>
<organism evidence="1 2">
    <name type="scientific">Portunus trituberculatus</name>
    <name type="common">Swimming crab</name>
    <name type="synonym">Neptunus trituberculatus</name>
    <dbReference type="NCBI Taxonomy" id="210409"/>
    <lineage>
        <taxon>Eukaryota</taxon>
        <taxon>Metazoa</taxon>
        <taxon>Ecdysozoa</taxon>
        <taxon>Arthropoda</taxon>
        <taxon>Crustacea</taxon>
        <taxon>Multicrustacea</taxon>
        <taxon>Malacostraca</taxon>
        <taxon>Eumalacostraca</taxon>
        <taxon>Eucarida</taxon>
        <taxon>Decapoda</taxon>
        <taxon>Pleocyemata</taxon>
        <taxon>Brachyura</taxon>
        <taxon>Eubrachyura</taxon>
        <taxon>Portunoidea</taxon>
        <taxon>Portunidae</taxon>
        <taxon>Portuninae</taxon>
        <taxon>Portunus</taxon>
    </lineage>
</organism>
<dbReference type="Proteomes" id="UP000324222">
    <property type="component" value="Unassembled WGS sequence"/>
</dbReference>
<dbReference type="AlphaFoldDB" id="A0A5B7CIW2"/>